<evidence type="ECO:0000256" key="4">
    <source>
        <dbReference type="ARBA" id="ARBA00023203"/>
    </source>
</evidence>
<dbReference type="GO" id="GO:0030042">
    <property type="term" value="P:actin filament depolymerization"/>
    <property type="evidence" value="ECO:0007669"/>
    <property type="project" value="InterPro"/>
</dbReference>
<organism evidence="7 8">
    <name type="scientific">Aspergillus wentii DTO 134E9</name>
    <dbReference type="NCBI Taxonomy" id="1073089"/>
    <lineage>
        <taxon>Eukaryota</taxon>
        <taxon>Fungi</taxon>
        <taxon>Dikarya</taxon>
        <taxon>Ascomycota</taxon>
        <taxon>Pezizomycotina</taxon>
        <taxon>Eurotiomycetes</taxon>
        <taxon>Eurotiomycetidae</taxon>
        <taxon>Eurotiales</taxon>
        <taxon>Aspergillaceae</taxon>
        <taxon>Aspergillus</taxon>
        <taxon>Aspergillus subgen. Cremei</taxon>
    </lineage>
</organism>
<dbReference type="EMBL" id="KV878218">
    <property type="protein sequence ID" value="OJJ29670.1"/>
    <property type="molecule type" value="Genomic_DNA"/>
</dbReference>
<dbReference type="Proteomes" id="UP000184383">
    <property type="component" value="Unassembled WGS sequence"/>
</dbReference>
<dbReference type="SMART" id="SM00102">
    <property type="entry name" value="ADF"/>
    <property type="match status" value="1"/>
</dbReference>
<comment type="subcellular location">
    <subcellularLocation>
        <location evidence="1">Nucleus matrix</location>
    </subcellularLocation>
</comment>
<gene>
    <name evidence="7" type="ORF">ASPWEDRAFT_294336</name>
</gene>
<dbReference type="InterPro" id="IPR029006">
    <property type="entry name" value="ADF-H/Gelsolin-like_dom_sf"/>
</dbReference>
<accession>A0A1L9R438</accession>
<dbReference type="GO" id="GO:0015629">
    <property type="term" value="C:actin cytoskeleton"/>
    <property type="evidence" value="ECO:0007669"/>
    <property type="project" value="InterPro"/>
</dbReference>
<dbReference type="PROSITE" id="PS51263">
    <property type="entry name" value="ADF_H"/>
    <property type="match status" value="1"/>
</dbReference>
<evidence type="ECO:0000256" key="5">
    <source>
        <dbReference type="ARBA" id="ARBA00032427"/>
    </source>
</evidence>
<evidence type="ECO:0000256" key="1">
    <source>
        <dbReference type="ARBA" id="ARBA00004109"/>
    </source>
</evidence>
<dbReference type="GO" id="GO:0016363">
    <property type="term" value="C:nuclear matrix"/>
    <property type="evidence" value="ECO:0007669"/>
    <property type="project" value="UniProtKB-SubCell"/>
</dbReference>
<dbReference type="OrthoDB" id="10249245at2759"/>
<feature type="domain" description="ADF-H" evidence="6">
    <location>
        <begin position="6"/>
        <end position="146"/>
    </location>
</feature>
<name>A0A1L9R438_ASPWE</name>
<sequence>MSIPSGVSISDECITAFNQLRSGRGANRLQFIIFKLSDNQQVIEVDESSTELDYEAFRQKLSSAVDNSGKPAPRYAVYDVEFDLHEDGKRRRTVFISWVPDQTPVKLCMIHASTKEQLKNALDIKLDIHADKPDEIDWKVILNKASGGKA</sequence>
<protein>
    <recommendedName>
        <fullName evidence="3">Cofilin</fullName>
    </recommendedName>
    <alternativeName>
        <fullName evidence="5">Actin-depolymerizing factor 1</fullName>
    </alternativeName>
</protein>
<dbReference type="Pfam" id="PF00241">
    <property type="entry name" value="Cofilin_ADF"/>
    <property type="match status" value="1"/>
</dbReference>
<reference evidence="8" key="1">
    <citation type="journal article" date="2017" name="Genome Biol.">
        <title>Comparative genomics reveals high biological diversity and specific adaptations in the industrially and medically important fungal genus Aspergillus.</title>
        <authorList>
            <person name="de Vries R.P."/>
            <person name="Riley R."/>
            <person name="Wiebenga A."/>
            <person name="Aguilar-Osorio G."/>
            <person name="Amillis S."/>
            <person name="Uchima C.A."/>
            <person name="Anderluh G."/>
            <person name="Asadollahi M."/>
            <person name="Askin M."/>
            <person name="Barry K."/>
            <person name="Battaglia E."/>
            <person name="Bayram O."/>
            <person name="Benocci T."/>
            <person name="Braus-Stromeyer S.A."/>
            <person name="Caldana C."/>
            <person name="Canovas D."/>
            <person name="Cerqueira G.C."/>
            <person name="Chen F."/>
            <person name="Chen W."/>
            <person name="Choi C."/>
            <person name="Clum A."/>
            <person name="Dos Santos R.A."/>
            <person name="Damasio A.R."/>
            <person name="Diallinas G."/>
            <person name="Emri T."/>
            <person name="Fekete E."/>
            <person name="Flipphi M."/>
            <person name="Freyberg S."/>
            <person name="Gallo A."/>
            <person name="Gournas C."/>
            <person name="Habgood R."/>
            <person name="Hainaut M."/>
            <person name="Harispe M.L."/>
            <person name="Henrissat B."/>
            <person name="Hilden K.S."/>
            <person name="Hope R."/>
            <person name="Hossain A."/>
            <person name="Karabika E."/>
            <person name="Karaffa L."/>
            <person name="Karanyi Z."/>
            <person name="Krasevec N."/>
            <person name="Kuo A."/>
            <person name="Kusch H."/>
            <person name="LaButti K."/>
            <person name="Lagendijk E.L."/>
            <person name="Lapidus A."/>
            <person name="Levasseur A."/>
            <person name="Lindquist E."/>
            <person name="Lipzen A."/>
            <person name="Logrieco A.F."/>
            <person name="MacCabe A."/>
            <person name="Maekelae M.R."/>
            <person name="Malavazi I."/>
            <person name="Melin P."/>
            <person name="Meyer V."/>
            <person name="Mielnichuk N."/>
            <person name="Miskei M."/>
            <person name="Molnar A.P."/>
            <person name="Mule G."/>
            <person name="Ngan C.Y."/>
            <person name="Orejas M."/>
            <person name="Orosz E."/>
            <person name="Ouedraogo J.P."/>
            <person name="Overkamp K.M."/>
            <person name="Park H.-S."/>
            <person name="Perrone G."/>
            <person name="Piumi F."/>
            <person name="Punt P.J."/>
            <person name="Ram A.F."/>
            <person name="Ramon A."/>
            <person name="Rauscher S."/>
            <person name="Record E."/>
            <person name="Riano-Pachon D.M."/>
            <person name="Robert V."/>
            <person name="Roehrig J."/>
            <person name="Ruller R."/>
            <person name="Salamov A."/>
            <person name="Salih N.S."/>
            <person name="Samson R.A."/>
            <person name="Sandor E."/>
            <person name="Sanguinetti M."/>
            <person name="Schuetze T."/>
            <person name="Sepcic K."/>
            <person name="Shelest E."/>
            <person name="Sherlock G."/>
            <person name="Sophianopoulou V."/>
            <person name="Squina F.M."/>
            <person name="Sun H."/>
            <person name="Susca A."/>
            <person name="Todd R.B."/>
            <person name="Tsang A."/>
            <person name="Unkles S.E."/>
            <person name="van de Wiele N."/>
            <person name="van Rossen-Uffink D."/>
            <person name="Oliveira J.V."/>
            <person name="Vesth T.C."/>
            <person name="Visser J."/>
            <person name="Yu J.-H."/>
            <person name="Zhou M."/>
            <person name="Andersen M.R."/>
            <person name="Archer D.B."/>
            <person name="Baker S.E."/>
            <person name="Benoit I."/>
            <person name="Brakhage A.A."/>
            <person name="Braus G.H."/>
            <person name="Fischer R."/>
            <person name="Frisvad J.C."/>
            <person name="Goldman G.H."/>
            <person name="Houbraken J."/>
            <person name="Oakley B."/>
            <person name="Pocsi I."/>
            <person name="Scazzocchio C."/>
            <person name="Seiboth B."/>
            <person name="vanKuyk P.A."/>
            <person name="Wortman J."/>
            <person name="Dyer P.S."/>
            <person name="Grigoriev I.V."/>
        </authorList>
    </citation>
    <scope>NUCLEOTIDE SEQUENCE [LARGE SCALE GENOMIC DNA]</scope>
    <source>
        <strain evidence="8">DTO 134E9</strain>
    </source>
</reference>
<dbReference type="SUPFAM" id="SSF55753">
    <property type="entry name" value="Actin depolymerizing proteins"/>
    <property type="match status" value="1"/>
</dbReference>
<dbReference type="RefSeq" id="XP_040683347.1">
    <property type="nucleotide sequence ID" value="XM_040833284.1"/>
</dbReference>
<dbReference type="AlphaFoldDB" id="A0A1L9R438"/>
<dbReference type="GO" id="GO:0003779">
    <property type="term" value="F:actin binding"/>
    <property type="evidence" value="ECO:0007669"/>
    <property type="project" value="UniProtKB-KW"/>
</dbReference>
<dbReference type="Gene3D" id="3.40.20.10">
    <property type="entry name" value="Severin"/>
    <property type="match status" value="1"/>
</dbReference>
<dbReference type="InterPro" id="IPR017904">
    <property type="entry name" value="ADF/Cofilin"/>
</dbReference>
<evidence type="ECO:0000313" key="7">
    <source>
        <dbReference type="EMBL" id="OJJ29670.1"/>
    </source>
</evidence>
<evidence type="ECO:0000259" key="6">
    <source>
        <dbReference type="PROSITE" id="PS51263"/>
    </source>
</evidence>
<keyword evidence="4" id="KW-0009">Actin-binding</keyword>
<evidence type="ECO:0000256" key="2">
    <source>
        <dbReference type="ARBA" id="ARBA00006844"/>
    </source>
</evidence>
<dbReference type="CDD" id="cd11286">
    <property type="entry name" value="ADF_cofilin_like"/>
    <property type="match status" value="1"/>
</dbReference>
<dbReference type="PANTHER" id="PTHR11913">
    <property type="entry name" value="COFILIN-RELATED"/>
    <property type="match status" value="1"/>
</dbReference>
<dbReference type="STRING" id="1073089.A0A1L9R438"/>
<evidence type="ECO:0000256" key="3">
    <source>
        <dbReference type="ARBA" id="ARBA00015630"/>
    </source>
</evidence>
<keyword evidence="8" id="KW-1185">Reference proteome</keyword>
<dbReference type="GeneID" id="63749132"/>
<comment type="similarity">
    <text evidence="2">Belongs to the actin-binding proteins ADF family.</text>
</comment>
<dbReference type="VEuPathDB" id="FungiDB:ASPWEDRAFT_294336"/>
<dbReference type="InterPro" id="IPR002108">
    <property type="entry name" value="ADF-H"/>
</dbReference>
<proteinExistence type="inferred from homology"/>
<evidence type="ECO:0000313" key="8">
    <source>
        <dbReference type="Proteomes" id="UP000184383"/>
    </source>
</evidence>